<evidence type="ECO:0000313" key="10">
    <source>
        <dbReference type="EMBL" id="TDO04363.1"/>
    </source>
</evidence>
<dbReference type="PROSITE" id="PS51459">
    <property type="entry name" value="FIDO"/>
    <property type="match status" value="1"/>
</dbReference>
<comment type="catalytic activity">
    <reaction evidence="7">
        <text>L-tyrosyl-[protein] + ATP = O-(5'-adenylyl)-L-tyrosyl-[protein] + diphosphate</text>
        <dbReference type="Rhea" id="RHEA:54288"/>
        <dbReference type="Rhea" id="RHEA-COMP:10136"/>
        <dbReference type="Rhea" id="RHEA-COMP:13846"/>
        <dbReference type="ChEBI" id="CHEBI:30616"/>
        <dbReference type="ChEBI" id="CHEBI:33019"/>
        <dbReference type="ChEBI" id="CHEBI:46858"/>
        <dbReference type="ChEBI" id="CHEBI:83624"/>
        <dbReference type="EC" id="2.7.7.108"/>
    </reaction>
</comment>
<keyword evidence="1" id="KW-0808">Transferase</keyword>
<dbReference type="PANTHER" id="PTHR39560">
    <property type="entry name" value="PROTEIN ADENYLYLTRANSFERASE FIC-RELATED"/>
    <property type="match status" value="1"/>
</dbReference>
<dbReference type="Gene3D" id="1.10.3290.10">
    <property type="entry name" value="Fido-like domain"/>
    <property type="match status" value="1"/>
</dbReference>
<accession>A0A4R6H7J8</accession>
<dbReference type="Proteomes" id="UP000295150">
    <property type="component" value="Unassembled WGS sequence"/>
</dbReference>
<dbReference type="EC" id="2.7.7.108" evidence="5"/>
<gene>
    <name evidence="10" type="ORF">DFO68_11557</name>
</gene>
<comment type="caution">
    <text evidence="10">The sequence shown here is derived from an EMBL/GenBank/DDBJ whole genome shotgun (WGS) entry which is preliminary data.</text>
</comment>
<sequence>MNRYRTTGSQGSAEPGSGGRVMANRLGITDQESLDEAEAELLLKLYEEVFGSLAEDQPLDTALLKHWHHRWLGSLYDWAGEERQVNLEKDGFPFAAARQLPFLLRELDQKWLNRLTPCSGMSREEAIDAIAQVHVELILVHPFREGNGRIARLLADAMAYQAGLGLLNYDDWRVNKEAYIQAIHAGFDGDYAPMMERVRQAAGT</sequence>
<name>A0A4R6H7J8_9GAMM</name>
<comment type="catalytic activity">
    <reaction evidence="6">
        <text>L-threonyl-[protein] + ATP = 3-O-(5'-adenylyl)-L-threonyl-[protein] + diphosphate</text>
        <dbReference type="Rhea" id="RHEA:54292"/>
        <dbReference type="Rhea" id="RHEA-COMP:11060"/>
        <dbReference type="Rhea" id="RHEA-COMP:13847"/>
        <dbReference type="ChEBI" id="CHEBI:30013"/>
        <dbReference type="ChEBI" id="CHEBI:30616"/>
        <dbReference type="ChEBI" id="CHEBI:33019"/>
        <dbReference type="ChEBI" id="CHEBI:138113"/>
        <dbReference type="EC" id="2.7.7.108"/>
    </reaction>
</comment>
<dbReference type="OrthoDB" id="9807853at2"/>
<evidence type="ECO:0000259" key="9">
    <source>
        <dbReference type="PROSITE" id="PS51459"/>
    </source>
</evidence>
<dbReference type="Pfam" id="PF02661">
    <property type="entry name" value="Fic"/>
    <property type="match status" value="1"/>
</dbReference>
<dbReference type="EMBL" id="SNWH01000015">
    <property type="protein sequence ID" value="TDO04363.1"/>
    <property type="molecule type" value="Genomic_DNA"/>
</dbReference>
<feature type="compositionally biased region" description="Polar residues" evidence="8">
    <location>
        <begin position="1"/>
        <end position="12"/>
    </location>
</feature>
<evidence type="ECO:0000256" key="5">
    <source>
        <dbReference type="ARBA" id="ARBA00034531"/>
    </source>
</evidence>
<evidence type="ECO:0000256" key="8">
    <source>
        <dbReference type="SAM" id="MobiDB-lite"/>
    </source>
</evidence>
<organism evidence="10 11">
    <name type="scientific">Halomonas ventosae</name>
    <dbReference type="NCBI Taxonomy" id="229007"/>
    <lineage>
        <taxon>Bacteria</taxon>
        <taxon>Pseudomonadati</taxon>
        <taxon>Pseudomonadota</taxon>
        <taxon>Gammaproteobacteria</taxon>
        <taxon>Oceanospirillales</taxon>
        <taxon>Halomonadaceae</taxon>
        <taxon>Halomonas</taxon>
    </lineage>
</organism>
<reference evidence="10 11" key="1">
    <citation type="submission" date="2019-03" db="EMBL/GenBank/DDBJ databases">
        <title>Freshwater and sediment microbial communities from various areas in North America, analyzing microbe dynamics in response to fracking.</title>
        <authorList>
            <person name="Lamendella R."/>
        </authorList>
    </citation>
    <scope>NUCLEOTIDE SEQUENCE [LARGE SCALE GENOMIC DNA]</scope>
    <source>
        <strain evidence="10 11">1_TX</strain>
    </source>
</reference>
<evidence type="ECO:0000256" key="3">
    <source>
        <dbReference type="ARBA" id="ARBA00022741"/>
    </source>
</evidence>
<dbReference type="GO" id="GO:0070733">
    <property type="term" value="F:AMPylase activity"/>
    <property type="evidence" value="ECO:0007669"/>
    <property type="project" value="UniProtKB-EC"/>
</dbReference>
<evidence type="ECO:0000256" key="6">
    <source>
        <dbReference type="ARBA" id="ARBA00047939"/>
    </source>
</evidence>
<protein>
    <recommendedName>
        <fullName evidence="5">protein adenylyltransferase</fullName>
        <ecNumber evidence="5">2.7.7.108</ecNumber>
    </recommendedName>
</protein>
<keyword evidence="11" id="KW-1185">Reference proteome</keyword>
<evidence type="ECO:0000256" key="1">
    <source>
        <dbReference type="ARBA" id="ARBA00022679"/>
    </source>
</evidence>
<evidence type="ECO:0000313" key="11">
    <source>
        <dbReference type="Proteomes" id="UP000295150"/>
    </source>
</evidence>
<dbReference type="GO" id="GO:0005524">
    <property type="term" value="F:ATP binding"/>
    <property type="evidence" value="ECO:0007669"/>
    <property type="project" value="UniProtKB-KW"/>
</dbReference>
<dbReference type="AlphaFoldDB" id="A0A4R6H7J8"/>
<dbReference type="InterPro" id="IPR003812">
    <property type="entry name" value="Fido"/>
</dbReference>
<keyword evidence="2" id="KW-0548">Nucleotidyltransferase</keyword>
<feature type="region of interest" description="Disordered" evidence="8">
    <location>
        <begin position="1"/>
        <end position="22"/>
    </location>
</feature>
<dbReference type="GO" id="GO:0051302">
    <property type="term" value="P:regulation of cell division"/>
    <property type="evidence" value="ECO:0007669"/>
    <property type="project" value="TreeGrafter"/>
</dbReference>
<evidence type="ECO:0000256" key="7">
    <source>
        <dbReference type="ARBA" id="ARBA00048696"/>
    </source>
</evidence>
<proteinExistence type="predicted"/>
<keyword evidence="4" id="KW-0067">ATP-binding</keyword>
<dbReference type="PANTHER" id="PTHR39560:SF1">
    <property type="entry name" value="PROTEIN ADENYLYLTRANSFERASE FIC-RELATED"/>
    <property type="match status" value="1"/>
</dbReference>
<feature type="domain" description="Fido" evidence="9">
    <location>
        <begin position="59"/>
        <end position="200"/>
    </location>
</feature>
<evidence type="ECO:0000256" key="4">
    <source>
        <dbReference type="ARBA" id="ARBA00022840"/>
    </source>
</evidence>
<keyword evidence="3" id="KW-0547">Nucleotide-binding</keyword>
<evidence type="ECO:0000256" key="2">
    <source>
        <dbReference type="ARBA" id="ARBA00022695"/>
    </source>
</evidence>
<dbReference type="SUPFAM" id="SSF140931">
    <property type="entry name" value="Fic-like"/>
    <property type="match status" value="1"/>
</dbReference>
<dbReference type="InterPro" id="IPR036597">
    <property type="entry name" value="Fido-like_dom_sf"/>
</dbReference>